<dbReference type="Gene3D" id="3.90.70.10">
    <property type="entry name" value="Cysteine proteinases"/>
    <property type="match status" value="1"/>
</dbReference>
<dbReference type="InterPro" id="IPR001394">
    <property type="entry name" value="Peptidase_C19_UCH"/>
</dbReference>
<comment type="caution">
    <text evidence="9">The sequence shown here is derived from an EMBL/GenBank/DDBJ whole genome shotgun (WGS) entry which is preliminary data.</text>
</comment>
<reference evidence="9 10" key="1">
    <citation type="submission" date="2024-10" db="EMBL/GenBank/DDBJ databases">
        <title>Updated reference genomes for cyclostephanoid diatoms.</title>
        <authorList>
            <person name="Roberts W.R."/>
            <person name="Alverson A.J."/>
        </authorList>
    </citation>
    <scope>NUCLEOTIDE SEQUENCE [LARGE SCALE GENOMIC DNA]</scope>
    <source>
        <strain evidence="9 10">AJA232-27</strain>
    </source>
</reference>
<keyword evidence="10" id="KW-1185">Reference proteome</keyword>
<dbReference type="PANTHER" id="PTHR24006:SF827">
    <property type="entry name" value="UBIQUITIN CARBOXYL-TERMINAL HYDROLASE 34"/>
    <property type="match status" value="1"/>
</dbReference>
<dbReference type="InterPro" id="IPR018200">
    <property type="entry name" value="USP_CS"/>
</dbReference>
<feature type="domain" description="UBP-type" evidence="8">
    <location>
        <begin position="359"/>
        <end position="482"/>
    </location>
</feature>
<evidence type="ECO:0000313" key="9">
    <source>
        <dbReference type="EMBL" id="KAL3760142.1"/>
    </source>
</evidence>
<keyword evidence="6" id="KW-1133">Transmembrane helix</keyword>
<dbReference type="InterPro" id="IPR013087">
    <property type="entry name" value="Znf_C2H2_type"/>
</dbReference>
<evidence type="ECO:0008006" key="11">
    <source>
        <dbReference type="Google" id="ProtNLM"/>
    </source>
</evidence>
<feature type="compositionally biased region" description="Polar residues" evidence="5">
    <location>
        <begin position="1334"/>
        <end position="1346"/>
    </location>
</feature>
<dbReference type="SUPFAM" id="SSF57850">
    <property type="entry name" value="RING/U-box"/>
    <property type="match status" value="1"/>
</dbReference>
<keyword evidence="2 4" id="KW-0863">Zinc-finger</keyword>
<evidence type="ECO:0000256" key="6">
    <source>
        <dbReference type="SAM" id="Phobius"/>
    </source>
</evidence>
<dbReference type="PROSITE" id="PS50235">
    <property type="entry name" value="USP_3"/>
    <property type="match status" value="1"/>
</dbReference>
<dbReference type="PROSITE" id="PS50271">
    <property type="entry name" value="ZF_UBP"/>
    <property type="match status" value="1"/>
</dbReference>
<evidence type="ECO:0000313" key="10">
    <source>
        <dbReference type="Proteomes" id="UP001530293"/>
    </source>
</evidence>
<feature type="region of interest" description="Disordered" evidence="5">
    <location>
        <begin position="1058"/>
        <end position="1086"/>
    </location>
</feature>
<dbReference type="Pfam" id="PF00443">
    <property type="entry name" value="UCH"/>
    <property type="match status" value="1"/>
</dbReference>
<accession>A0ABD3M963</accession>
<feature type="region of interest" description="Disordered" evidence="5">
    <location>
        <begin position="87"/>
        <end position="129"/>
    </location>
</feature>
<protein>
    <recommendedName>
        <fullName evidence="11">Ubiquitinyl hydrolase 1</fullName>
    </recommendedName>
</protein>
<feature type="domain" description="USP" evidence="7">
    <location>
        <begin position="566"/>
        <end position="961"/>
    </location>
</feature>
<feature type="compositionally biased region" description="Polar residues" evidence="5">
    <location>
        <begin position="1058"/>
        <end position="1069"/>
    </location>
</feature>
<gene>
    <name evidence="9" type="ORF">ACHAWU_002213</name>
</gene>
<feature type="compositionally biased region" description="Low complexity" evidence="5">
    <location>
        <begin position="1312"/>
        <end position="1323"/>
    </location>
</feature>
<dbReference type="PROSITE" id="PS00973">
    <property type="entry name" value="USP_2"/>
    <property type="match status" value="1"/>
</dbReference>
<dbReference type="SUPFAM" id="SSF54001">
    <property type="entry name" value="Cysteine proteinases"/>
    <property type="match status" value="1"/>
</dbReference>
<name>A0ABD3M963_9STRA</name>
<dbReference type="PANTHER" id="PTHR24006">
    <property type="entry name" value="UBIQUITIN CARBOXYL-TERMINAL HYDROLASE"/>
    <property type="match status" value="1"/>
</dbReference>
<feature type="region of interest" description="Disordered" evidence="5">
    <location>
        <begin position="1308"/>
        <end position="1352"/>
    </location>
</feature>
<dbReference type="GO" id="GO:0008270">
    <property type="term" value="F:zinc ion binding"/>
    <property type="evidence" value="ECO:0007669"/>
    <property type="project" value="UniProtKB-KW"/>
</dbReference>
<dbReference type="InterPro" id="IPR038765">
    <property type="entry name" value="Papain-like_cys_pep_sf"/>
</dbReference>
<dbReference type="InterPro" id="IPR013083">
    <property type="entry name" value="Znf_RING/FYVE/PHD"/>
</dbReference>
<evidence type="ECO:0000256" key="1">
    <source>
        <dbReference type="ARBA" id="ARBA00022723"/>
    </source>
</evidence>
<feature type="transmembrane region" description="Helical" evidence="6">
    <location>
        <begin position="1522"/>
        <end position="1542"/>
    </location>
</feature>
<evidence type="ECO:0000256" key="2">
    <source>
        <dbReference type="ARBA" id="ARBA00022771"/>
    </source>
</evidence>
<feature type="region of interest" description="Disordered" evidence="5">
    <location>
        <begin position="1"/>
        <end position="20"/>
    </location>
</feature>
<keyword evidence="3" id="KW-0862">Zinc</keyword>
<evidence type="ECO:0000256" key="3">
    <source>
        <dbReference type="ARBA" id="ARBA00022833"/>
    </source>
</evidence>
<keyword evidence="6" id="KW-0472">Membrane</keyword>
<proteinExistence type="predicted"/>
<sequence>VVLADEVDGNSTERDPTSLTHNDASRCPHLEECMFPRFLSLDCKQMDDFCLGCVENNPNVKRLGRIYIEALHLQAFLKDPHTIELEKKRSSSMKGNGKRLLREPRPLPLSKTKRSSPSPSPTNHQKVTEANDELFNLSQTYLGGLEGKKAWFRNANNDIENRGEILGLLGDFATDEDAKGRKTVPASDELLGKTKVILASSSPKNTLLPDQIVPTESLDDASKRSSVYAFPSTNSSDGGRSIHKPDESIHGFSKVQTADSIERSAISTTPTTPQLSNESLLKLHNSEGIEIVKSGRQTVDMVRQTVNSSQCVKSNFERAVREGKDAALKANQLLDAFRCNRRNYWANKLRSNGKTAQCSWCPHDDSHSGNQFGVIKENVASSSCADDRSDMHRGTASDSLMQCLECGLVGCAPTFRNKENSECHQHAMLHFLMSGHRFGVTCGPLGEIFCMCCGDVVYHECFDQERERVFVEQNIPQLSWKDTPIIRGIDPSSFIVTAANQVIWQGLIASYPTPVSSLFVQASQLAAKRIAIFRGEMSSGLKHLGPKAMELFKYQQNQTRDQWLPVGIYNLGNTCSMSATLQCLINCKPLQELFLRELAHPYQSCNVIRSKSGKSSCLSCEMDKAFLEYFGSSVGIDTIAALEEISDLTSDATTMPLAIGQPRDTRGLPVIPSRLLAECWRNRGMKNVAGHGQHDAHEFFDAFVDCLALHALAYQKSAQDMRQVVQESRLHTKHEIPKSDTDFIKNIFTGTLKSVLVCQKCGCKRTQAESFSNVSLPLAKEFLSSHTDSRNIPRHGKISVGICLDHFTLPETLSDPVFCVSCDEKTVTMKQHTFSKLPEVLCLHLKRFNAAANKKISDFVAFPAHDLDMGKHLTHWREWALAANGKYSEDQCAGNPQVLYDLFATVNHRGTLHQGHYTAYVKCGNCWYFCNDAHVTTAGVGDGEKEVLSSDGAYMLFYQKKSSNENIRDGNSNGFIGGGALVGGPSCNGNGATAVVVGVGMQSGPAVGTAICNALGLGSSGGPPHQFTTPYKPPMKNADSGAGLLVAATPSSITTAGETAESTYLSHSPINVRRRRRDRSSSNNAAPSLHRQYQLLRSQIMILLGSSGLGLILFLFYALPLIAFLSLILMVSSMGALLPVAISFVRARYEMEMEHPLGLVRYLPDSLRVFLTETTLHEFMADTTLFMETRYLLMYFMPGLSPEQLMEYIHRLPPRHREALLQPGLGRLMPSVMENLMRIDNSNNVRGQYDLDNPETLLVGTQGDDAESSASGLTIERERHGGDGGDAEVTFFEAVTSLRRTLSSFASRNVGSTTTTSSSEDTTPIIQRPLPQIGNGTSQNEATRVDNQADDDNSSFNFSVDLSAHGLTNMLARQGVNEAPCTPALVAAASTDSSDLRNVIVELPQPSNQDSNDVDEEAIRLQEYDLEGRILSEAASAAVATYTSQASVAVRVAASDAIVSSSSWVIRAGLFTGVIAGGGGIMATIFNTNSAVARSSSDGVGRGNSNGSDAAPERRSGYDLTLYGLFTTSALGFAGAGIAYLVRNRARAVIAANRDVKGVETAPETESERRDP</sequence>
<keyword evidence="6" id="KW-0812">Transmembrane</keyword>
<organism evidence="9 10">
    <name type="scientific">Discostella pseudostelligera</name>
    <dbReference type="NCBI Taxonomy" id="259834"/>
    <lineage>
        <taxon>Eukaryota</taxon>
        <taxon>Sar</taxon>
        <taxon>Stramenopiles</taxon>
        <taxon>Ochrophyta</taxon>
        <taxon>Bacillariophyta</taxon>
        <taxon>Coscinodiscophyceae</taxon>
        <taxon>Thalassiosirophycidae</taxon>
        <taxon>Stephanodiscales</taxon>
        <taxon>Stephanodiscaceae</taxon>
        <taxon>Discostella</taxon>
    </lineage>
</organism>
<feature type="transmembrane region" description="Helical" evidence="6">
    <location>
        <begin position="1464"/>
        <end position="1486"/>
    </location>
</feature>
<feature type="transmembrane region" description="Helical" evidence="6">
    <location>
        <begin position="1124"/>
        <end position="1145"/>
    </location>
</feature>
<keyword evidence="1" id="KW-0479">Metal-binding</keyword>
<dbReference type="Gene3D" id="3.30.40.10">
    <property type="entry name" value="Zinc/RING finger domain, C3HC4 (zinc finger)"/>
    <property type="match status" value="1"/>
</dbReference>
<dbReference type="PROSITE" id="PS00028">
    <property type="entry name" value="ZINC_FINGER_C2H2_1"/>
    <property type="match status" value="1"/>
</dbReference>
<dbReference type="InterPro" id="IPR001607">
    <property type="entry name" value="Znf_UBP"/>
</dbReference>
<evidence type="ECO:0000259" key="7">
    <source>
        <dbReference type="PROSITE" id="PS50235"/>
    </source>
</evidence>
<dbReference type="EMBL" id="JALLBG020000192">
    <property type="protein sequence ID" value="KAL3760142.1"/>
    <property type="molecule type" value="Genomic_DNA"/>
</dbReference>
<evidence type="ECO:0000256" key="4">
    <source>
        <dbReference type="PROSITE-ProRule" id="PRU00502"/>
    </source>
</evidence>
<dbReference type="InterPro" id="IPR050164">
    <property type="entry name" value="Peptidase_C19"/>
</dbReference>
<dbReference type="Proteomes" id="UP001530293">
    <property type="component" value="Unassembled WGS sequence"/>
</dbReference>
<evidence type="ECO:0000259" key="8">
    <source>
        <dbReference type="PROSITE" id="PS50271"/>
    </source>
</evidence>
<evidence type="ECO:0000256" key="5">
    <source>
        <dbReference type="SAM" id="MobiDB-lite"/>
    </source>
</evidence>
<feature type="non-terminal residue" evidence="9">
    <location>
        <position position="1"/>
    </location>
</feature>
<dbReference type="InterPro" id="IPR028889">
    <property type="entry name" value="USP"/>
</dbReference>